<organism evidence="2 3">
    <name type="scientific">Perilla frutescens var. hirtella</name>
    <name type="common">Perilla citriodora</name>
    <name type="synonym">Perilla setoyensis</name>
    <dbReference type="NCBI Taxonomy" id="608512"/>
    <lineage>
        <taxon>Eukaryota</taxon>
        <taxon>Viridiplantae</taxon>
        <taxon>Streptophyta</taxon>
        <taxon>Embryophyta</taxon>
        <taxon>Tracheophyta</taxon>
        <taxon>Spermatophyta</taxon>
        <taxon>Magnoliopsida</taxon>
        <taxon>eudicotyledons</taxon>
        <taxon>Gunneridae</taxon>
        <taxon>Pentapetalae</taxon>
        <taxon>asterids</taxon>
        <taxon>lamiids</taxon>
        <taxon>Lamiales</taxon>
        <taxon>Lamiaceae</taxon>
        <taxon>Nepetoideae</taxon>
        <taxon>Elsholtzieae</taxon>
        <taxon>Perilla</taxon>
    </lineage>
</organism>
<keyword evidence="3" id="KW-1185">Reference proteome</keyword>
<sequence>MAADALPPSADENGGAKPLCVTPTGSKKAKAAARKIPQMNGHDQLEKLPITEEHQFGIVYSRRRERAARTCFLEALLLDVELEVDGKGVAKRRRLGRGAE</sequence>
<feature type="region of interest" description="Disordered" evidence="1">
    <location>
        <begin position="1"/>
        <end position="45"/>
    </location>
</feature>
<dbReference type="AlphaFoldDB" id="A0AAD4JKS8"/>
<evidence type="ECO:0000313" key="2">
    <source>
        <dbReference type="EMBL" id="KAH6834840.1"/>
    </source>
</evidence>
<comment type="caution">
    <text evidence="2">The sequence shown here is derived from an EMBL/GenBank/DDBJ whole genome shotgun (WGS) entry which is preliminary data.</text>
</comment>
<reference evidence="2 3" key="1">
    <citation type="journal article" date="2021" name="Nat. Commun.">
        <title>Incipient diploidization of the medicinal plant Perilla within 10,000 years.</title>
        <authorList>
            <person name="Zhang Y."/>
            <person name="Shen Q."/>
            <person name="Leng L."/>
            <person name="Zhang D."/>
            <person name="Chen S."/>
            <person name="Shi Y."/>
            <person name="Ning Z."/>
            <person name="Chen S."/>
        </authorList>
    </citation>
    <scope>NUCLEOTIDE SEQUENCE [LARGE SCALE GENOMIC DNA]</scope>
    <source>
        <strain evidence="3">cv. PC099</strain>
    </source>
</reference>
<gene>
    <name evidence="2" type="ORF">C2S53_000925</name>
</gene>
<dbReference type="Proteomes" id="UP001190926">
    <property type="component" value="Unassembled WGS sequence"/>
</dbReference>
<evidence type="ECO:0000256" key="1">
    <source>
        <dbReference type="SAM" id="MobiDB-lite"/>
    </source>
</evidence>
<protein>
    <submittedName>
        <fullName evidence="2">Uncharacterized protein</fullName>
    </submittedName>
</protein>
<proteinExistence type="predicted"/>
<name>A0AAD4JKS8_PERFH</name>
<accession>A0AAD4JKS8</accession>
<evidence type="ECO:0000313" key="3">
    <source>
        <dbReference type="Proteomes" id="UP001190926"/>
    </source>
</evidence>
<dbReference type="EMBL" id="SDAM02000043">
    <property type="protein sequence ID" value="KAH6834840.1"/>
    <property type="molecule type" value="Genomic_DNA"/>
</dbReference>